<dbReference type="Pfam" id="PF13545">
    <property type="entry name" value="HTH_Crp_2"/>
    <property type="match status" value="1"/>
</dbReference>
<comment type="caution">
    <text evidence="5">The sequence shown here is derived from an EMBL/GenBank/DDBJ whole genome shotgun (WGS) entry which is preliminary data.</text>
</comment>
<evidence type="ECO:0000256" key="3">
    <source>
        <dbReference type="ARBA" id="ARBA00023163"/>
    </source>
</evidence>
<dbReference type="InterPro" id="IPR018490">
    <property type="entry name" value="cNMP-bd_dom_sf"/>
</dbReference>
<dbReference type="SUPFAM" id="SSF46785">
    <property type="entry name" value="Winged helix' DNA-binding domain"/>
    <property type="match status" value="1"/>
</dbReference>
<sequence>MATPLPIQQAPQHDQDFWAMLTSQEKSTLRARTTAAAHPEDAVVLSEGAPVSQVMIIRTGWAVATVVKAGRPVPLRMYRPGGLIGLGGALTRAASNETITAISYDLHLLCLPVDSFTHFLQSARNASGALLRLQQARLEEADRLRTIRDYPTAVQRLAGLLVELCRPENNPIRRHDGLLIAHGAGSSQEKLGSWIGDSRRTVVRALAALRKEGLISSTLPRFITIPDVDRLRRAVEAIDAGSVDDHAMLR</sequence>
<dbReference type="AlphaFoldDB" id="A0A372G748"/>
<dbReference type="InterPro" id="IPR036390">
    <property type="entry name" value="WH_DNA-bd_sf"/>
</dbReference>
<evidence type="ECO:0000313" key="5">
    <source>
        <dbReference type="EMBL" id="RFS80979.1"/>
    </source>
</evidence>
<dbReference type="GO" id="GO:0003677">
    <property type="term" value="F:DNA binding"/>
    <property type="evidence" value="ECO:0007669"/>
    <property type="project" value="UniProtKB-KW"/>
</dbReference>
<dbReference type="EMBL" id="QVNQ01000020">
    <property type="protein sequence ID" value="RFS80979.1"/>
    <property type="molecule type" value="Genomic_DNA"/>
</dbReference>
<name>A0A372G748_9ACTN</name>
<dbReference type="RefSeq" id="WP_117405276.1">
    <property type="nucleotide sequence ID" value="NZ_QVNQ01000020.1"/>
</dbReference>
<keyword evidence="3" id="KW-0804">Transcription</keyword>
<dbReference type="Gene3D" id="1.10.10.10">
    <property type="entry name" value="Winged helix-like DNA-binding domain superfamily/Winged helix DNA-binding domain"/>
    <property type="match status" value="1"/>
</dbReference>
<keyword evidence="1" id="KW-0805">Transcription regulation</keyword>
<dbReference type="OrthoDB" id="41390at2"/>
<dbReference type="InterPro" id="IPR014710">
    <property type="entry name" value="RmlC-like_jellyroll"/>
</dbReference>
<protein>
    <submittedName>
        <fullName evidence="5">Crp/Fnr family transcriptional regulator</fullName>
    </submittedName>
</protein>
<proteinExistence type="predicted"/>
<evidence type="ECO:0000259" key="4">
    <source>
        <dbReference type="PROSITE" id="PS51063"/>
    </source>
</evidence>
<keyword evidence="6" id="KW-1185">Reference proteome</keyword>
<keyword evidence="2" id="KW-0238">DNA-binding</keyword>
<feature type="domain" description="HTH crp-type" evidence="4">
    <location>
        <begin position="151"/>
        <end position="229"/>
    </location>
</feature>
<evidence type="ECO:0000256" key="1">
    <source>
        <dbReference type="ARBA" id="ARBA00023015"/>
    </source>
</evidence>
<accession>A0A372G748</accession>
<dbReference type="Proteomes" id="UP000262882">
    <property type="component" value="Unassembled WGS sequence"/>
</dbReference>
<gene>
    <name evidence="5" type="ORF">D0T12_34475</name>
</gene>
<evidence type="ECO:0000313" key="6">
    <source>
        <dbReference type="Proteomes" id="UP000262882"/>
    </source>
</evidence>
<organism evidence="5 6">
    <name type="scientific">Actinomadura spongiicola</name>
    <dbReference type="NCBI Taxonomy" id="2303421"/>
    <lineage>
        <taxon>Bacteria</taxon>
        <taxon>Bacillati</taxon>
        <taxon>Actinomycetota</taxon>
        <taxon>Actinomycetes</taxon>
        <taxon>Streptosporangiales</taxon>
        <taxon>Thermomonosporaceae</taxon>
        <taxon>Actinomadura</taxon>
    </lineage>
</organism>
<dbReference type="GO" id="GO:0006355">
    <property type="term" value="P:regulation of DNA-templated transcription"/>
    <property type="evidence" value="ECO:0007669"/>
    <property type="project" value="InterPro"/>
</dbReference>
<dbReference type="Gene3D" id="2.60.120.10">
    <property type="entry name" value="Jelly Rolls"/>
    <property type="match status" value="1"/>
</dbReference>
<dbReference type="SUPFAM" id="SSF51206">
    <property type="entry name" value="cAMP-binding domain-like"/>
    <property type="match status" value="1"/>
</dbReference>
<dbReference type="InterPro" id="IPR012318">
    <property type="entry name" value="HTH_CRP"/>
</dbReference>
<dbReference type="InterPro" id="IPR000595">
    <property type="entry name" value="cNMP-bd_dom"/>
</dbReference>
<dbReference type="PROSITE" id="PS51063">
    <property type="entry name" value="HTH_CRP_2"/>
    <property type="match status" value="1"/>
</dbReference>
<evidence type="ECO:0000256" key="2">
    <source>
        <dbReference type="ARBA" id="ARBA00023125"/>
    </source>
</evidence>
<dbReference type="Pfam" id="PF00027">
    <property type="entry name" value="cNMP_binding"/>
    <property type="match status" value="1"/>
</dbReference>
<dbReference type="InterPro" id="IPR036388">
    <property type="entry name" value="WH-like_DNA-bd_sf"/>
</dbReference>
<reference evidence="5 6" key="1">
    <citation type="submission" date="2018-08" db="EMBL/GenBank/DDBJ databases">
        <title>Actinomadura spongicola sp. nov., isolated from marine sponge Leucetta chagosensis.</title>
        <authorList>
            <person name="Li L."/>
            <person name="Lin H.W."/>
        </authorList>
    </citation>
    <scope>NUCLEOTIDE SEQUENCE [LARGE SCALE GENOMIC DNA]</scope>
    <source>
        <strain evidence="5 6">LHW52907</strain>
    </source>
</reference>